<organism evidence="2 3">
    <name type="scientific">Dichanthelium oligosanthes</name>
    <dbReference type="NCBI Taxonomy" id="888268"/>
    <lineage>
        <taxon>Eukaryota</taxon>
        <taxon>Viridiplantae</taxon>
        <taxon>Streptophyta</taxon>
        <taxon>Embryophyta</taxon>
        <taxon>Tracheophyta</taxon>
        <taxon>Spermatophyta</taxon>
        <taxon>Magnoliopsida</taxon>
        <taxon>Liliopsida</taxon>
        <taxon>Poales</taxon>
        <taxon>Poaceae</taxon>
        <taxon>PACMAD clade</taxon>
        <taxon>Panicoideae</taxon>
        <taxon>Panicodae</taxon>
        <taxon>Paniceae</taxon>
        <taxon>Dichantheliinae</taxon>
        <taxon>Dichanthelium</taxon>
    </lineage>
</organism>
<dbReference type="AlphaFoldDB" id="A0A1E5W7Y8"/>
<sequence>MPRHGALHGGCCGNHAHHLRGRVGDPRCARSEDVRLSDNNGYVGADSLWSYTSQVGTQDHPASSLNKEVEQELAGSDKTPASAEVTQLDHAGLDQAELGVSSGLPKECFLGCSGGGGGQDEDHQHTQVTLQKAKTTNLRVILIANNLGGRTKIDCNDTTVSIFDFEAPYGPIGRLELGNFTVPPQTRITLQKRPKITDTSYIWNNYRGEARFSVMVQVNASVTSYPLGKPTQTKPQSYMCQPVTVGLIGDEAIYATNQGGCREAS</sequence>
<gene>
    <name evidence="2" type="ORF">BAE44_0005610</name>
</gene>
<proteinExistence type="predicted"/>
<accession>A0A1E5W7Y8</accession>
<evidence type="ECO:0000313" key="3">
    <source>
        <dbReference type="Proteomes" id="UP000095767"/>
    </source>
</evidence>
<dbReference type="OrthoDB" id="670301at2759"/>
<evidence type="ECO:0000256" key="1">
    <source>
        <dbReference type="SAM" id="MobiDB-lite"/>
    </source>
</evidence>
<dbReference type="PANTHER" id="PTHR36480:SF10">
    <property type="entry name" value="LATE EMBRYOGENESIS ABUNDANT PROTEIN LEA-2 SUBGROUP DOMAIN-CONTAINING PROTEIN"/>
    <property type="match status" value="1"/>
</dbReference>
<dbReference type="PANTHER" id="PTHR36480">
    <property type="entry name" value="OS06G0118900 PROTEIN-RELATED"/>
    <property type="match status" value="1"/>
</dbReference>
<feature type="region of interest" description="Disordered" evidence="1">
    <location>
        <begin position="54"/>
        <end position="79"/>
    </location>
</feature>
<dbReference type="Proteomes" id="UP000095767">
    <property type="component" value="Unassembled WGS sequence"/>
</dbReference>
<keyword evidence="3" id="KW-1185">Reference proteome</keyword>
<dbReference type="EMBL" id="LWDX02018948">
    <property type="protein sequence ID" value="OEL33370.1"/>
    <property type="molecule type" value="Genomic_DNA"/>
</dbReference>
<reference evidence="2 3" key="1">
    <citation type="submission" date="2016-09" db="EMBL/GenBank/DDBJ databases">
        <title>The draft genome of Dichanthelium oligosanthes: A C3 panicoid grass species.</title>
        <authorList>
            <person name="Studer A.J."/>
            <person name="Schnable J.C."/>
            <person name="Brutnell T.P."/>
        </authorList>
    </citation>
    <scope>NUCLEOTIDE SEQUENCE [LARGE SCALE GENOMIC DNA]</scope>
    <source>
        <strain evidence="3">cv. Kellogg 1175</strain>
        <tissue evidence="2">Leaf</tissue>
    </source>
</reference>
<protein>
    <submittedName>
        <fullName evidence="2">Uncharacterized protein</fullName>
    </submittedName>
</protein>
<name>A0A1E5W7Y8_9POAL</name>
<feature type="compositionally biased region" description="Polar residues" evidence="1">
    <location>
        <begin position="54"/>
        <end position="66"/>
    </location>
</feature>
<evidence type="ECO:0000313" key="2">
    <source>
        <dbReference type="EMBL" id="OEL33370.1"/>
    </source>
</evidence>
<comment type="caution">
    <text evidence="2">The sequence shown here is derived from an EMBL/GenBank/DDBJ whole genome shotgun (WGS) entry which is preliminary data.</text>
</comment>